<dbReference type="InterPro" id="IPR011761">
    <property type="entry name" value="ATP-grasp"/>
</dbReference>
<dbReference type="RefSeq" id="WP_033203152.1">
    <property type="nucleotide sequence ID" value="NZ_LGUP01000014.1"/>
</dbReference>
<dbReference type="PANTHER" id="PTHR43585:SF2">
    <property type="entry name" value="ATP-GRASP ENZYME FSQD"/>
    <property type="match status" value="1"/>
</dbReference>
<dbReference type="EMBL" id="LGUP01000014">
    <property type="protein sequence ID" value="KOG36141.1"/>
    <property type="molecule type" value="Genomic_DNA"/>
</dbReference>
<comment type="caution">
    <text evidence="6">The sequence shown here is derived from an EMBL/GenBank/DDBJ whole genome shotgun (WGS) entry which is preliminary data.</text>
</comment>
<keyword evidence="1" id="KW-0436">Ligase</keyword>
<dbReference type="GO" id="GO:0005524">
    <property type="term" value="F:ATP binding"/>
    <property type="evidence" value="ECO:0007669"/>
    <property type="project" value="UniProtKB-UniRule"/>
</dbReference>
<feature type="domain" description="ATP-grasp" evidence="5">
    <location>
        <begin position="123"/>
        <end position="330"/>
    </location>
</feature>
<proteinExistence type="predicted"/>
<evidence type="ECO:0000256" key="1">
    <source>
        <dbReference type="ARBA" id="ARBA00022598"/>
    </source>
</evidence>
<evidence type="ECO:0000313" key="6">
    <source>
        <dbReference type="EMBL" id="KOG36141.1"/>
    </source>
</evidence>
<dbReference type="PANTHER" id="PTHR43585">
    <property type="entry name" value="FUMIPYRROLE BIOSYNTHESIS PROTEIN C"/>
    <property type="match status" value="1"/>
</dbReference>
<dbReference type="Pfam" id="PF13535">
    <property type="entry name" value="ATP-grasp_4"/>
    <property type="match status" value="1"/>
</dbReference>
<gene>
    <name evidence="6" type="ORF">ADK34_02920</name>
</gene>
<dbReference type="GO" id="GO:0046872">
    <property type="term" value="F:metal ion binding"/>
    <property type="evidence" value="ECO:0007669"/>
    <property type="project" value="InterPro"/>
</dbReference>
<accession>A0A0L8LDR3</accession>
<dbReference type="GO" id="GO:0016874">
    <property type="term" value="F:ligase activity"/>
    <property type="evidence" value="ECO:0007669"/>
    <property type="project" value="UniProtKB-KW"/>
</dbReference>
<keyword evidence="2 4" id="KW-0547">Nucleotide-binding</keyword>
<keyword evidence="3 4" id="KW-0067">ATP-binding</keyword>
<dbReference type="PROSITE" id="PS50975">
    <property type="entry name" value="ATP_GRASP"/>
    <property type="match status" value="1"/>
</dbReference>
<dbReference type="PATRIC" id="fig|1938.6.peg.637"/>
<evidence type="ECO:0000256" key="3">
    <source>
        <dbReference type="ARBA" id="ARBA00022840"/>
    </source>
</evidence>
<evidence type="ECO:0000313" key="7">
    <source>
        <dbReference type="Proteomes" id="UP000037023"/>
    </source>
</evidence>
<sequence>MDAQKNLPRLVFLDGPGPPPPEWYLPKLTKSFEVHVLWAPTGDAERDALHAGTLDRYCAHSPLLGGDDAVRAIVDFSREWRPEGILGFSELVVTETHAAALELGLPANSPESLPALRSKEAQRTALAKGGVPVPGFASVFSLSDLVRAVAEVGLPAVLKPSAGVGSMATYPVTEDVDLSGLWDTATSRYTADPRGDGSVHFVLEEMLIGERWHDDPRYAPYVSVESLVQDGSVTHCAVTDKFPLSEPFRENGNVFPSNLPRHRIDSILECATQAIQALGIRNSMVHTEVMLTAAGPRIIEVNSRLGGAAIEMLQLSFDYDVVTAMADIATGRPIAPMGPRLRSTGQYVPQAPARDVTLAQVPTVEQLMAFEEVVEAELFYQAGDRPDWARGTSGGKLARLIATSESPEPLLDLADFLASDKAFTYVSD</sequence>
<dbReference type="AlphaFoldDB" id="A0A0L8LDR3"/>
<evidence type="ECO:0000259" key="5">
    <source>
        <dbReference type="PROSITE" id="PS50975"/>
    </source>
</evidence>
<organism evidence="6 7">
    <name type="scientific">Streptomyces viridochromogenes</name>
    <dbReference type="NCBI Taxonomy" id="1938"/>
    <lineage>
        <taxon>Bacteria</taxon>
        <taxon>Bacillati</taxon>
        <taxon>Actinomycetota</taxon>
        <taxon>Actinomycetes</taxon>
        <taxon>Kitasatosporales</taxon>
        <taxon>Streptomycetaceae</taxon>
        <taxon>Streptomyces</taxon>
    </lineage>
</organism>
<evidence type="ECO:0000256" key="4">
    <source>
        <dbReference type="PROSITE-ProRule" id="PRU00409"/>
    </source>
</evidence>
<dbReference type="SUPFAM" id="SSF56059">
    <property type="entry name" value="Glutathione synthetase ATP-binding domain-like"/>
    <property type="match status" value="1"/>
</dbReference>
<dbReference type="Proteomes" id="UP000037023">
    <property type="component" value="Unassembled WGS sequence"/>
</dbReference>
<reference evidence="6 7" key="1">
    <citation type="submission" date="2015-06" db="EMBL/GenBank/DDBJ databases">
        <authorList>
            <person name="Hoefler B.C."/>
            <person name="Straight P.D."/>
        </authorList>
    </citation>
    <scope>NUCLEOTIDE SEQUENCE [LARGE SCALE GENOMIC DNA]</scope>
    <source>
        <strain evidence="6 7">NRRL 3427</strain>
    </source>
</reference>
<dbReference type="Gene3D" id="3.30.470.20">
    <property type="entry name" value="ATP-grasp fold, B domain"/>
    <property type="match status" value="1"/>
</dbReference>
<evidence type="ECO:0000256" key="2">
    <source>
        <dbReference type="ARBA" id="ARBA00022741"/>
    </source>
</evidence>
<dbReference type="OrthoDB" id="24041at2"/>
<protein>
    <recommendedName>
        <fullName evidence="5">ATP-grasp domain-containing protein</fullName>
    </recommendedName>
</protein>
<dbReference type="InterPro" id="IPR052032">
    <property type="entry name" value="ATP-dep_AA_Ligase"/>
</dbReference>
<name>A0A0L8LDR3_STRVR</name>